<dbReference type="GO" id="GO:0031929">
    <property type="term" value="P:TOR signaling"/>
    <property type="evidence" value="ECO:0007669"/>
    <property type="project" value="TreeGrafter"/>
</dbReference>
<keyword evidence="4" id="KW-0963">Cytoplasm</keyword>
<evidence type="ECO:0000256" key="3">
    <source>
        <dbReference type="ARBA" id="ARBA00004496"/>
    </source>
</evidence>
<evidence type="ECO:0000256" key="1">
    <source>
        <dbReference type="ARBA" id="ARBA00004370"/>
    </source>
</evidence>
<organism evidence="11 12">
    <name type="scientific">Rhinolophus ferrumequinum</name>
    <name type="common">Greater horseshoe bat</name>
    <dbReference type="NCBI Taxonomy" id="59479"/>
    <lineage>
        <taxon>Eukaryota</taxon>
        <taxon>Metazoa</taxon>
        <taxon>Chordata</taxon>
        <taxon>Craniata</taxon>
        <taxon>Vertebrata</taxon>
        <taxon>Euteleostomi</taxon>
        <taxon>Mammalia</taxon>
        <taxon>Eutheria</taxon>
        <taxon>Laurasiatheria</taxon>
        <taxon>Chiroptera</taxon>
        <taxon>Yinpterochiroptera</taxon>
        <taxon>Rhinolophoidea</taxon>
        <taxon>Rhinolophidae</taxon>
        <taxon>Rhinolophinae</taxon>
        <taxon>Rhinolophus</taxon>
    </lineage>
</organism>
<dbReference type="Pfam" id="PF07534">
    <property type="entry name" value="TLD"/>
    <property type="match status" value="1"/>
</dbReference>
<evidence type="ECO:0000259" key="10">
    <source>
        <dbReference type="PROSITE" id="PS51886"/>
    </source>
</evidence>
<dbReference type="GO" id="GO:0016020">
    <property type="term" value="C:membrane"/>
    <property type="evidence" value="ECO:0007669"/>
    <property type="project" value="UniProtKB-SubCell"/>
</dbReference>
<dbReference type="PANTHER" id="PTHR23354:SF131">
    <property type="entry name" value="MTOR-ASSOCIATED PROTEIN MEAK7"/>
    <property type="match status" value="1"/>
</dbReference>
<evidence type="ECO:0000256" key="6">
    <source>
        <dbReference type="ARBA" id="ARBA00023228"/>
    </source>
</evidence>
<evidence type="ECO:0000256" key="9">
    <source>
        <dbReference type="ARBA" id="ARBA00042134"/>
    </source>
</evidence>
<reference evidence="11 12" key="1">
    <citation type="journal article" date="2020" name="Nature">
        <title>Six reference-quality genomes reveal evolution of bat adaptations.</title>
        <authorList>
            <person name="Jebb D."/>
            <person name="Huang Z."/>
            <person name="Pippel M."/>
            <person name="Hughes G.M."/>
            <person name="Lavrichenko K."/>
            <person name="Devanna P."/>
            <person name="Winkler S."/>
            <person name="Jermiin L.S."/>
            <person name="Skirmuntt E.C."/>
            <person name="Katzourakis A."/>
            <person name="Burkitt-Gray L."/>
            <person name="Ray D.A."/>
            <person name="Sullivan K.A.M."/>
            <person name="Roscito J.G."/>
            <person name="Kirilenko B.M."/>
            <person name="Davalos L.M."/>
            <person name="Corthals A.P."/>
            <person name="Power M.L."/>
            <person name="Jones G."/>
            <person name="Ransome R.D."/>
            <person name="Dechmann D.K.N."/>
            <person name="Locatelli A.G."/>
            <person name="Puechmaille S.J."/>
            <person name="Fedrigo O."/>
            <person name="Jarvis E.D."/>
            <person name="Hiller M."/>
            <person name="Vernes S.C."/>
            <person name="Myers E.W."/>
            <person name="Teeling E.C."/>
        </authorList>
    </citation>
    <scope>NUCLEOTIDE SEQUENCE [LARGE SCALE GENOMIC DNA]</scope>
    <source>
        <strain evidence="11">MRhiFer1</strain>
        <tissue evidence="11">Lung</tissue>
    </source>
</reference>
<dbReference type="InterPro" id="IPR006571">
    <property type="entry name" value="TLDc_dom"/>
</dbReference>
<evidence type="ECO:0000256" key="2">
    <source>
        <dbReference type="ARBA" id="ARBA00004371"/>
    </source>
</evidence>
<evidence type="ECO:0000256" key="4">
    <source>
        <dbReference type="ARBA" id="ARBA00022490"/>
    </source>
</evidence>
<keyword evidence="6" id="KW-0458">Lysosome</keyword>
<evidence type="ECO:0000313" key="11">
    <source>
        <dbReference type="EMBL" id="KAF6288565.1"/>
    </source>
</evidence>
<dbReference type="GO" id="GO:0005634">
    <property type="term" value="C:nucleus"/>
    <property type="evidence" value="ECO:0007669"/>
    <property type="project" value="TreeGrafter"/>
</dbReference>
<dbReference type="AlphaFoldDB" id="A0A7J7SJW6"/>
<comment type="subcellular location">
    <subcellularLocation>
        <location evidence="3">Cytoplasm</location>
    </subcellularLocation>
    <subcellularLocation>
        <location evidence="2">Lysosome</location>
    </subcellularLocation>
    <subcellularLocation>
        <location evidence="1">Membrane</location>
    </subcellularLocation>
</comment>
<name>A0A7J7SJW6_RHIFE</name>
<dbReference type="GO" id="GO:0005764">
    <property type="term" value="C:lysosome"/>
    <property type="evidence" value="ECO:0007669"/>
    <property type="project" value="UniProtKB-SubCell"/>
</dbReference>
<accession>A0A7J7SJW6</accession>
<dbReference type="SMART" id="SM00584">
    <property type="entry name" value="TLDc"/>
    <property type="match status" value="1"/>
</dbReference>
<sequence length="455" mass="50958">MGNGKSRSGQNVCSQFLPEEQAEMDRLFDALSSEKSSPNTSPRSFSLKALKQSRIGEALPPEMVTRLYDGMRRVDLTGKAKGPSESVSQEQFTILMSHLLKGNSEEKSLVILKMISVTEGPVKAREVQKFTEDLVGSVVHVLNHRQELRGWTWKKAPGPSPRVQVLAAQLLSEMKLADGKKLLGPQWLDYDCDRAMIEDWVFRAHLVATFLSVIIHRGFLLHLALNLATLVPKRQVDQGQEFESILDVLSVIYVNSHLPREQRHHWHLLFSSELHGHSFAQLCGRIPHRGPCVLLLEDHDGHVFGGFASCSWEIKPQFQGDDRCFLFSISPSMAVHTCTGYNNHYMYLNHGQQTIPNGLGMGGQHNYFGLWIDVDFGRGHSKAKPTCTTYNSPQLSAQEDFRFEKLEVWAVGDASGQKLANSGKSILDANPDAQVLLELTGRSRHSQGLREIPDE</sequence>
<proteinExistence type="predicted"/>
<dbReference type="PANTHER" id="PTHR23354">
    <property type="entry name" value="NUCLEOLAR PROTEIN 7/ESTROGEN RECEPTOR COACTIVATOR-RELATED"/>
    <property type="match status" value="1"/>
</dbReference>
<dbReference type="Proteomes" id="UP000585614">
    <property type="component" value="Unassembled WGS sequence"/>
</dbReference>
<dbReference type="EMBL" id="JACAGC010000022">
    <property type="protein sequence ID" value="KAF6288565.1"/>
    <property type="molecule type" value="Genomic_DNA"/>
</dbReference>
<dbReference type="GO" id="GO:0006979">
    <property type="term" value="P:response to oxidative stress"/>
    <property type="evidence" value="ECO:0007669"/>
    <property type="project" value="TreeGrafter"/>
</dbReference>
<evidence type="ECO:0000313" key="12">
    <source>
        <dbReference type="Proteomes" id="UP000585614"/>
    </source>
</evidence>
<evidence type="ECO:0000256" key="5">
    <source>
        <dbReference type="ARBA" id="ARBA00023136"/>
    </source>
</evidence>
<protein>
    <recommendedName>
        <fullName evidence="7">MTOR-associated protein MEAK7</fullName>
    </recommendedName>
    <alternativeName>
        <fullName evidence="9">TBC/LysM-associated domain-containing protein 1</fullName>
    </alternativeName>
    <alternativeName>
        <fullName evidence="8">TLD domain-containing protein 1</fullName>
    </alternativeName>
</protein>
<dbReference type="PROSITE" id="PS51886">
    <property type="entry name" value="TLDC"/>
    <property type="match status" value="1"/>
</dbReference>
<evidence type="ECO:0000256" key="8">
    <source>
        <dbReference type="ARBA" id="ARBA00041780"/>
    </source>
</evidence>
<gene>
    <name evidence="11" type="ORF">mRhiFer1_010850</name>
</gene>
<comment type="caution">
    <text evidence="11">The sequence shown here is derived from an EMBL/GenBank/DDBJ whole genome shotgun (WGS) entry which is preliminary data.</text>
</comment>
<feature type="domain" description="TLDc" evidence="10">
    <location>
        <begin position="244"/>
        <end position="412"/>
    </location>
</feature>
<keyword evidence="5" id="KW-0472">Membrane</keyword>
<evidence type="ECO:0000256" key="7">
    <source>
        <dbReference type="ARBA" id="ARBA00039594"/>
    </source>
</evidence>